<feature type="coiled-coil region" evidence="1">
    <location>
        <begin position="2270"/>
        <end position="2343"/>
    </location>
</feature>
<feature type="region of interest" description="Disordered" evidence="2">
    <location>
        <begin position="1"/>
        <end position="145"/>
    </location>
</feature>
<accession>A0ABD3QSW2</accession>
<evidence type="ECO:0000313" key="4">
    <source>
        <dbReference type="Proteomes" id="UP001516023"/>
    </source>
</evidence>
<feature type="coiled-coil region" evidence="1">
    <location>
        <begin position="1382"/>
        <end position="1472"/>
    </location>
</feature>
<feature type="coiled-coil region" evidence="1">
    <location>
        <begin position="1110"/>
        <end position="1320"/>
    </location>
</feature>
<dbReference type="SUPFAM" id="SSF57997">
    <property type="entry name" value="Tropomyosin"/>
    <property type="match status" value="1"/>
</dbReference>
<feature type="compositionally biased region" description="Polar residues" evidence="2">
    <location>
        <begin position="749"/>
        <end position="765"/>
    </location>
</feature>
<evidence type="ECO:0000256" key="2">
    <source>
        <dbReference type="SAM" id="MobiDB-lite"/>
    </source>
</evidence>
<dbReference type="Proteomes" id="UP001516023">
    <property type="component" value="Unassembled WGS sequence"/>
</dbReference>
<dbReference type="PANTHER" id="PTHR45615">
    <property type="entry name" value="MYOSIN HEAVY CHAIN, NON-MUSCLE"/>
    <property type="match status" value="1"/>
</dbReference>
<dbReference type="InterPro" id="IPR019734">
    <property type="entry name" value="TPR_rpt"/>
</dbReference>
<keyword evidence="1" id="KW-0175">Coiled coil</keyword>
<proteinExistence type="predicted"/>
<dbReference type="Pfam" id="PF13424">
    <property type="entry name" value="TPR_12"/>
    <property type="match status" value="1"/>
</dbReference>
<reference evidence="3 4" key="1">
    <citation type="journal article" date="2020" name="G3 (Bethesda)">
        <title>Improved Reference Genome for Cyclotella cryptica CCMP332, a Model for Cell Wall Morphogenesis, Salinity Adaptation, and Lipid Production in Diatoms (Bacillariophyta).</title>
        <authorList>
            <person name="Roberts W.R."/>
            <person name="Downey K.M."/>
            <person name="Ruck E.C."/>
            <person name="Traller J.C."/>
            <person name="Alverson A.J."/>
        </authorList>
    </citation>
    <scope>NUCLEOTIDE SEQUENCE [LARGE SCALE GENOMIC DNA]</scope>
    <source>
        <strain evidence="3 4">CCMP332</strain>
    </source>
</reference>
<feature type="compositionally biased region" description="Basic residues" evidence="2">
    <location>
        <begin position="50"/>
        <end position="69"/>
    </location>
</feature>
<feature type="compositionally biased region" description="Low complexity" evidence="2">
    <location>
        <begin position="84"/>
        <end position="94"/>
    </location>
</feature>
<gene>
    <name evidence="3" type="ORF">HJC23_014065</name>
</gene>
<dbReference type="Gene3D" id="1.25.40.10">
    <property type="entry name" value="Tetratricopeptide repeat domain"/>
    <property type="match status" value="3"/>
</dbReference>
<feature type="compositionally biased region" description="Polar residues" evidence="2">
    <location>
        <begin position="10"/>
        <end position="21"/>
    </location>
</feature>
<dbReference type="SUPFAM" id="SSF48452">
    <property type="entry name" value="TPR-like"/>
    <property type="match status" value="2"/>
</dbReference>
<evidence type="ECO:0000256" key="1">
    <source>
        <dbReference type="SAM" id="Coils"/>
    </source>
</evidence>
<feature type="compositionally biased region" description="Polar residues" evidence="2">
    <location>
        <begin position="129"/>
        <end position="139"/>
    </location>
</feature>
<dbReference type="InterPro" id="IPR011990">
    <property type="entry name" value="TPR-like_helical_dom_sf"/>
</dbReference>
<sequence length="2358" mass="268322">MDYPRRQAQPPGTRQNSNAINDTDDENHSVFDFPQSFTPPGGNGDYTTSRKSRSKTPQRRKQGNKSCRSKSRDPAANSMHPYPSSISIQRTQTSSEKRSPTASPVERDALGRTRGEYRQENSPYRPKNLNVNNFDNPGSNRGGMSELEEHHHRGNTLFLRNRLSEAVDAYSHAIRSGLEELKHRKEMMSRLGSGRDVHDGHGDAILTELGESIAAVHFDMAKALEVCGKYSDACVEYNDGIGLLQNTCHKKNNDEMLKRAFQDVTRMQNAVQVEDQRAALQEDIEAAMRKVESSTTSSAKESARVSAMGCVKKLLRVERDAMGEQCYAVAKLKLKLAKLKCECGDIDDGLDDAESALKTLKFVLGNVHTLVGASCSFAASAYEKRVSIISSTPTTCSKPIEQLAADAKVMINRALELYADTLEPLQFKYNEDDTLVRPDIGDVLHKIGRLYAKKGGHTSALDAYRRSLECYGASHQGFHSDAAIVWHDIAELHLASREYQDAIQAAKKSSELAWMVKSMPKSKSCSERIETLPVWNLQIAGDAYSAANRVEDATRSYQDALVELKKIHPSNSHSARGFSLGPLEESRLLKRIGIAHLKQENVEEAKASFIDALRVMRLDRDNENSPEMPLLMADIGTLHIKTRDFTDAMTILRSCLKLYADQGTSDYAPQVQKARELFKRAQDNSTGRLDDTAIESFVPRVDRPQAQSTVANTPRTPATALTHPSTNPSSNESDISPRHLEVNVVPDFSPTTNSRQNELSRAKSQLEQANTEITRLKEAHKMETSRLKEAYGASHREQEMALSSELERARQEISRLKQELETKARQVHTVGDRKEELKTLSSQLDKAKQEISKLKEAQSRDAQLLQDAAEKSKNAQQKLKEVEAERDQERKDRINSATSHRKEMESAVSKARAELKSELEALQKELRVSESSYQQILRAIDDEKEQLVKAHDSEILKLTNENSKLRAELQEIKDSKEREKSTDILHLEEQNKKAAQENALLKIDNRNLRNEKDKLSAQVSELNEKITQTSSERLSNKHSSPDIVEKLRKMEMELQSEKSRRTILEASLDKEYESRNVTMPMAMPGGYPMFGYQPMNMQMNYGSDKNERKAKLLEVDLAAERANKDVLEQTISDLSAALEQEKDAARAHAESLMATHEREMNEVFIELKRKEDEVEELASIASQFQSVLNDLSETKELLDKKSRLADAYEHEHALLEKAREDISNEKKISATLRAQLVKEQDCLHAKRVEFDELVEKHEQMKKEYNEVARYYESEIEQLRASKHEAMEDVETKLADMDAMKAAHKQEIARLEDKIVEAKSTHDQDVTQLQVELAETLSLHRHEVARLTGEHDDFISSKMKEFAESKLRLKNALGELEDVYSSKEALEIKVQELTVLLDDRTEELAQAKARIDAVDKDAEALRKMSEKLQAELNQAKEEMQCLMREKSSLEIEMDRVQGELLDAQRELVVYSEQFTDLEQVLNQMDSRLVSADACLKEKEDALKISSKNLLAAQHEIDAKEEDVKKLREKQKEFKEVYDRILAAVIKKMESLFPEVDYSDAPLESLEEKKTHISELTNMICQHIREADASMKEKEKQIDAVNFEMSSALRELDTLESKYKQTREELAATIQARKRGQDLEHDYDELLMHYEKTCADLESAETDMKNLHEKLRDSEFERDRLLEEFKRQHAEISSLKEGIEQHLKSLKTIEEQRDLFQARLKEAVDDLEELENERNELRCDLDKTYSESAKLEKSLMNRIACLEEENERLLKLDSQSLERDAISWDKEHKFLQLEKELERAHAELEILRRNNPSQARGVEMPSSLPIEENDLYPDILPSDVDTCDELASLRSVVRALERQNIKLCEKLAELQAGSHSSPLLSDAEAQTIERSTNDAHCPSVCDAAAQTTELLPGNEDIMVLKTRLSELIDQNDELTKQIDWIKQEADSKIAKDCMERVQERNRLLEEIGSLTGKVQHLQEVNEDLSAKMSDSKAELVKAAARDGERLSSLQNEVDDLKEHNKLLKHDLNELSSRCHYAVNEGPNDEAGEKEEMLQEITSLRDHIETLEEYNEELSAQLAELQDAVVHIRSKERDAVAAEIESLQREIQTLKRSKTDRCIDVVGACGAQTNDQQKIQCLQNALDEKELDLQNRGLDDHNLRHNAELEAIKAQLNQLQECNDSKQDEISMLQMELQNALDACDDNEIRHQQELSTVNMEFTNALNSLQGLQKENQRLKQEIQTLSSMAPRGMSPDDSAYFEKDLSAAHSRFVSMERSLQDRIERLEKEKYNLIAAHNDEMQKKDIAFERVRVELSAWKLEMQNALNDIEGLKRERNELEQQVVIYKATLDAIGSSEEEADVSV</sequence>
<dbReference type="SMART" id="SM00028">
    <property type="entry name" value="TPR"/>
    <property type="match status" value="7"/>
</dbReference>
<evidence type="ECO:0000313" key="3">
    <source>
        <dbReference type="EMBL" id="KAL3803517.1"/>
    </source>
</evidence>
<feature type="region of interest" description="Disordered" evidence="2">
    <location>
        <begin position="682"/>
        <end position="765"/>
    </location>
</feature>
<comment type="caution">
    <text evidence="3">The sequence shown here is derived from an EMBL/GenBank/DDBJ whole genome shotgun (WGS) entry which is preliminary data.</text>
</comment>
<feature type="coiled-coil region" evidence="1">
    <location>
        <begin position="1972"/>
        <end position="2110"/>
    </location>
</feature>
<feature type="coiled-coil region" evidence="1">
    <location>
        <begin position="2155"/>
        <end position="2242"/>
    </location>
</feature>
<feature type="coiled-coil region" evidence="1">
    <location>
        <begin position="1915"/>
        <end position="1942"/>
    </location>
</feature>
<feature type="coiled-coil region" evidence="1">
    <location>
        <begin position="1844"/>
        <end position="1871"/>
    </location>
</feature>
<feature type="compositionally biased region" description="Polar residues" evidence="2">
    <location>
        <begin position="722"/>
        <end position="734"/>
    </location>
</feature>
<protein>
    <submittedName>
        <fullName evidence="3">Uncharacterized protein</fullName>
    </submittedName>
</protein>
<organism evidence="3 4">
    <name type="scientific">Cyclotella cryptica</name>
    <dbReference type="NCBI Taxonomy" id="29204"/>
    <lineage>
        <taxon>Eukaryota</taxon>
        <taxon>Sar</taxon>
        <taxon>Stramenopiles</taxon>
        <taxon>Ochrophyta</taxon>
        <taxon>Bacillariophyta</taxon>
        <taxon>Coscinodiscophyceae</taxon>
        <taxon>Thalassiosirophycidae</taxon>
        <taxon>Stephanodiscales</taxon>
        <taxon>Stephanodiscaceae</taxon>
        <taxon>Cyclotella</taxon>
    </lineage>
</organism>
<dbReference type="PANTHER" id="PTHR45615:SF63">
    <property type="entry name" value="CHROMOSOME UNDETERMINED SCAFFOLD_10, WHOLE GENOME SHOTGUN SEQUENCE"/>
    <property type="match status" value="1"/>
</dbReference>
<dbReference type="EMBL" id="JABMIG020000013">
    <property type="protein sequence ID" value="KAL3803517.1"/>
    <property type="molecule type" value="Genomic_DNA"/>
</dbReference>
<name>A0ABD3QSW2_9STRA</name>
<feature type="coiled-coil region" evidence="1">
    <location>
        <begin position="1582"/>
        <end position="1808"/>
    </location>
</feature>
<feature type="compositionally biased region" description="Polar residues" evidence="2">
    <location>
        <begin position="705"/>
        <end position="716"/>
    </location>
</feature>
<feature type="compositionally biased region" description="Basic and acidic residues" evidence="2">
    <location>
        <begin position="95"/>
        <end position="119"/>
    </location>
</feature>
<keyword evidence="4" id="KW-1185">Reference proteome</keyword>
<feature type="region of interest" description="Disordered" evidence="2">
    <location>
        <begin position="869"/>
        <end position="906"/>
    </location>
</feature>
<feature type="coiled-coil region" evidence="1">
    <location>
        <begin position="1508"/>
        <end position="1535"/>
    </location>
</feature>